<proteinExistence type="predicted"/>
<evidence type="ECO:0000313" key="2">
    <source>
        <dbReference type="Proteomes" id="UP000735302"/>
    </source>
</evidence>
<protein>
    <submittedName>
        <fullName evidence="1">Uncharacterized protein</fullName>
    </submittedName>
</protein>
<dbReference type="EMBL" id="BLXT01007705">
    <property type="protein sequence ID" value="GFO41594.1"/>
    <property type="molecule type" value="Genomic_DNA"/>
</dbReference>
<accession>A0AAV4DBQ6</accession>
<comment type="caution">
    <text evidence="1">The sequence shown here is derived from an EMBL/GenBank/DDBJ whole genome shotgun (WGS) entry which is preliminary data.</text>
</comment>
<organism evidence="1 2">
    <name type="scientific">Plakobranchus ocellatus</name>
    <dbReference type="NCBI Taxonomy" id="259542"/>
    <lineage>
        <taxon>Eukaryota</taxon>
        <taxon>Metazoa</taxon>
        <taxon>Spiralia</taxon>
        <taxon>Lophotrochozoa</taxon>
        <taxon>Mollusca</taxon>
        <taxon>Gastropoda</taxon>
        <taxon>Heterobranchia</taxon>
        <taxon>Euthyneura</taxon>
        <taxon>Panpulmonata</taxon>
        <taxon>Sacoglossa</taxon>
        <taxon>Placobranchoidea</taxon>
        <taxon>Plakobranchidae</taxon>
        <taxon>Plakobranchus</taxon>
    </lineage>
</organism>
<dbReference type="AlphaFoldDB" id="A0AAV4DBQ6"/>
<dbReference type="Proteomes" id="UP000735302">
    <property type="component" value="Unassembled WGS sequence"/>
</dbReference>
<name>A0AAV4DBQ6_9GAST</name>
<sequence length="90" mass="8710">MCPQLGLGLDSTAASAGVKVDSRIGGVHHSGLSSSQSGFPVAASLVAAAAAVAAATDFAAEVALTAAEVEAVVTLQQHQKTLTVAVAIAP</sequence>
<reference evidence="1 2" key="1">
    <citation type="journal article" date="2021" name="Elife">
        <title>Chloroplast acquisition without the gene transfer in kleptoplastic sea slugs, Plakobranchus ocellatus.</title>
        <authorList>
            <person name="Maeda T."/>
            <person name="Takahashi S."/>
            <person name="Yoshida T."/>
            <person name="Shimamura S."/>
            <person name="Takaki Y."/>
            <person name="Nagai Y."/>
            <person name="Toyoda A."/>
            <person name="Suzuki Y."/>
            <person name="Arimoto A."/>
            <person name="Ishii H."/>
            <person name="Satoh N."/>
            <person name="Nishiyama T."/>
            <person name="Hasebe M."/>
            <person name="Maruyama T."/>
            <person name="Minagawa J."/>
            <person name="Obokata J."/>
            <person name="Shigenobu S."/>
        </authorList>
    </citation>
    <scope>NUCLEOTIDE SEQUENCE [LARGE SCALE GENOMIC DNA]</scope>
</reference>
<gene>
    <name evidence="1" type="ORF">PoB_006809900</name>
</gene>
<keyword evidence="2" id="KW-1185">Reference proteome</keyword>
<evidence type="ECO:0000313" key="1">
    <source>
        <dbReference type="EMBL" id="GFO41594.1"/>
    </source>
</evidence>